<evidence type="ECO:0000256" key="2">
    <source>
        <dbReference type="ARBA" id="ARBA00022475"/>
    </source>
</evidence>
<comment type="caution">
    <text evidence="9">The sequence shown here is derived from an EMBL/GenBank/DDBJ whole genome shotgun (WGS) entry which is preliminary data.</text>
</comment>
<dbReference type="GO" id="GO:0043025">
    <property type="term" value="C:neuronal cell body"/>
    <property type="evidence" value="ECO:0007669"/>
    <property type="project" value="TreeGrafter"/>
</dbReference>
<sequence length="222" mass="25564">MDREIFVLAEGSDSSIGGRTFTKNIKKYVLQRYRERHGGEEYDSNHLKAIFEKINIHVLANIQKILKDFLKKSVSDIKDIGQVILVGGARRMSAIEKRIQKNLPSSNIRKTMDVETVVAVGAIKQIIVYIWQIYYIAVLCSQLDQEVKGIQFFLHRIELRGLPMYLQTKIGILVVRLATDPLAISPWQFFRLDRRLLTTMFASMTTYLIILIQFQISDKNAS</sequence>
<keyword evidence="5 8" id="KW-0472">Membrane</keyword>
<keyword evidence="3 8" id="KW-0812">Transmembrane</keyword>
<evidence type="ECO:0000256" key="6">
    <source>
        <dbReference type="ARBA" id="ARBA00023170"/>
    </source>
</evidence>
<dbReference type="GO" id="GO:0007165">
    <property type="term" value="P:signal transduction"/>
    <property type="evidence" value="ECO:0007669"/>
    <property type="project" value="UniProtKB-KW"/>
</dbReference>
<name>A0A8J2NSG3_9HEXA</name>
<evidence type="ECO:0000256" key="3">
    <source>
        <dbReference type="ARBA" id="ARBA00022692"/>
    </source>
</evidence>
<keyword evidence="10" id="KW-1185">Reference proteome</keyword>
<keyword evidence="7" id="KW-0807">Transducer</keyword>
<keyword evidence="6" id="KW-0675">Receptor</keyword>
<dbReference type="GO" id="GO:0030425">
    <property type="term" value="C:dendrite"/>
    <property type="evidence" value="ECO:0007669"/>
    <property type="project" value="TreeGrafter"/>
</dbReference>
<dbReference type="GO" id="GO:0005524">
    <property type="term" value="F:ATP binding"/>
    <property type="evidence" value="ECO:0007669"/>
    <property type="project" value="UniProtKB-KW"/>
</dbReference>
<dbReference type="GO" id="GO:0030424">
    <property type="term" value="C:axon"/>
    <property type="evidence" value="ECO:0007669"/>
    <property type="project" value="TreeGrafter"/>
</dbReference>
<dbReference type="InterPro" id="IPR013604">
    <property type="entry name" value="7TM_chemorcpt"/>
</dbReference>
<dbReference type="Pfam" id="PF08395">
    <property type="entry name" value="7tm_7"/>
    <property type="match status" value="1"/>
</dbReference>
<evidence type="ECO:0000256" key="8">
    <source>
        <dbReference type="SAM" id="Phobius"/>
    </source>
</evidence>
<dbReference type="GO" id="GO:0140662">
    <property type="term" value="F:ATP-dependent protein folding chaperone"/>
    <property type="evidence" value="ECO:0007669"/>
    <property type="project" value="InterPro"/>
</dbReference>
<evidence type="ECO:0000256" key="7">
    <source>
        <dbReference type="ARBA" id="ARBA00023224"/>
    </source>
</evidence>
<dbReference type="GO" id="GO:0050909">
    <property type="term" value="P:sensory perception of taste"/>
    <property type="evidence" value="ECO:0007669"/>
    <property type="project" value="InterPro"/>
</dbReference>
<gene>
    <name evidence="9" type="ORF">AFUS01_LOCUS6353</name>
</gene>
<accession>A0A8J2NSG3</accession>
<dbReference type="AlphaFoldDB" id="A0A8J2NSG3"/>
<evidence type="ECO:0000256" key="1">
    <source>
        <dbReference type="ARBA" id="ARBA00004651"/>
    </source>
</evidence>
<feature type="transmembrane region" description="Helical" evidence="8">
    <location>
        <begin position="196"/>
        <end position="216"/>
    </location>
</feature>
<evidence type="ECO:0008006" key="11">
    <source>
        <dbReference type="Google" id="ProtNLM"/>
    </source>
</evidence>
<protein>
    <recommendedName>
        <fullName evidence="11">Heat shock protein 70</fullName>
    </recommendedName>
</protein>
<keyword evidence="4 8" id="KW-1133">Transmembrane helix</keyword>
<evidence type="ECO:0000313" key="10">
    <source>
        <dbReference type="Proteomes" id="UP000708208"/>
    </source>
</evidence>
<proteinExistence type="predicted"/>
<dbReference type="OrthoDB" id="6625921at2759"/>
<evidence type="ECO:0000256" key="4">
    <source>
        <dbReference type="ARBA" id="ARBA00022989"/>
    </source>
</evidence>
<dbReference type="GO" id="GO:0005886">
    <property type="term" value="C:plasma membrane"/>
    <property type="evidence" value="ECO:0007669"/>
    <property type="project" value="UniProtKB-SubCell"/>
</dbReference>
<dbReference type="Proteomes" id="UP000708208">
    <property type="component" value="Unassembled WGS sequence"/>
</dbReference>
<organism evidence="9 10">
    <name type="scientific">Allacma fusca</name>
    <dbReference type="NCBI Taxonomy" id="39272"/>
    <lineage>
        <taxon>Eukaryota</taxon>
        <taxon>Metazoa</taxon>
        <taxon>Ecdysozoa</taxon>
        <taxon>Arthropoda</taxon>
        <taxon>Hexapoda</taxon>
        <taxon>Collembola</taxon>
        <taxon>Symphypleona</taxon>
        <taxon>Sminthuridae</taxon>
        <taxon>Allacma</taxon>
    </lineage>
</organism>
<reference evidence="9" key="1">
    <citation type="submission" date="2021-06" db="EMBL/GenBank/DDBJ databases">
        <authorList>
            <person name="Hodson N. C."/>
            <person name="Mongue J. A."/>
            <person name="Jaron S. K."/>
        </authorList>
    </citation>
    <scope>NUCLEOTIDE SEQUENCE</scope>
</reference>
<dbReference type="PANTHER" id="PTHR21143:SF121">
    <property type="entry name" value="GUSTATORY AND ODORANT RECEPTOR 21A"/>
    <property type="match status" value="1"/>
</dbReference>
<dbReference type="EMBL" id="CAJVCH010041748">
    <property type="protein sequence ID" value="CAG7716867.1"/>
    <property type="molecule type" value="Genomic_DNA"/>
</dbReference>
<evidence type="ECO:0000313" key="9">
    <source>
        <dbReference type="EMBL" id="CAG7716867.1"/>
    </source>
</evidence>
<dbReference type="PANTHER" id="PTHR21143">
    <property type="entry name" value="INVERTEBRATE GUSTATORY RECEPTOR"/>
    <property type="match status" value="1"/>
</dbReference>
<comment type="subcellular location">
    <subcellularLocation>
        <location evidence="1">Cell membrane</location>
        <topology evidence="1">Multi-pass membrane protein</topology>
    </subcellularLocation>
</comment>
<evidence type="ECO:0000256" key="5">
    <source>
        <dbReference type="ARBA" id="ARBA00023136"/>
    </source>
</evidence>
<keyword evidence="2" id="KW-1003">Cell membrane</keyword>